<keyword evidence="4 7" id="KW-1133">Transmembrane helix</keyword>
<feature type="transmembrane region" description="Helical" evidence="7">
    <location>
        <begin position="106"/>
        <end position="132"/>
    </location>
</feature>
<dbReference type="Proteomes" id="UP001294444">
    <property type="component" value="Unassembled WGS sequence"/>
</dbReference>
<feature type="transmembrane region" description="Helical" evidence="7">
    <location>
        <begin position="356"/>
        <end position="377"/>
    </location>
</feature>
<feature type="transmembrane region" description="Helical" evidence="7">
    <location>
        <begin position="436"/>
        <end position="458"/>
    </location>
</feature>
<feature type="transmembrane region" description="Helical" evidence="7">
    <location>
        <begin position="197"/>
        <end position="216"/>
    </location>
</feature>
<feature type="transmembrane region" description="Helical" evidence="7">
    <location>
        <begin position="410"/>
        <end position="430"/>
    </location>
</feature>
<comment type="caution">
    <text evidence="8">The sequence shown here is derived from an EMBL/GenBank/DDBJ whole genome shotgun (WGS) entry which is preliminary data.</text>
</comment>
<accession>A0AAJ5C7S1</accession>
<evidence type="ECO:0000256" key="3">
    <source>
        <dbReference type="ARBA" id="ARBA00022692"/>
    </source>
</evidence>
<dbReference type="Gene3D" id="1.20.1740.10">
    <property type="entry name" value="Amino acid/polyamine transporter I"/>
    <property type="match status" value="1"/>
</dbReference>
<keyword evidence="5 7" id="KW-0472">Membrane</keyword>
<proteinExistence type="predicted"/>
<dbReference type="GO" id="GO:0016020">
    <property type="term" value="C:membrane"/>
    <property type="evidence" value="ECO:0007669"/>
    <property type="project" value="UniProtKB-SubCell"/>
</dbReference>
<gene>
    <name evidence="8" type="ORF">MEPE_05937</name>
</gene>
<feature type="compositionally biased region" description="Low complexity" evidence="6">
    <location>
        <begin position="10"/>
        <end position="20"/>
    </location>
</feature>
<dbReference type="GO" id="GO:0022857">
    <property type="term" value="F:transmembrane transporter activity"/>
    <property type="evidence" value="ECO:0007669"/>
    <property type="project" value="InterPro"/>
</dbReference>
<keyword evidence="3 7" id="KW-0812">Transmembrane</keyword>
<dbReference type="AlphaFoldDB" id="A0AAJ5C7S1"/>
<feature type="transmembrane region" description="Helical" evidence="7">
    <location>
        <begin position="307"/>
        <end position="330"/>
    </location>
</feature>
<evidence type="ECO:0000256" key="5">
    <source>
        <dbReference type="ARBA" id="ARBA00023136"/>
    </source>
</evidence>
<dbReference type="PIRSF" id="PIRSF006060">
    <property type="entry name" value="AA_transporter"/>
    <property type="match status" value="1"/>
</dbReference>
<sequence>MSLSKDAPASTSNTTSTNTNKAAMVNLAAEKHAQVATQSLHDYRSSPQTHASHHISSSSNHALENVIPVKHFSTLALIGLCYCILNSWTAASASLSIALVSGGPSVTLWGMVVAFFGVMATALSMAEICHVYPTTGGQYHWSFCLSPPKWRYVISYFTGWIAVAGWVALTATASSLAGQFIVGIISLLHPNYEEHNWHIFLIYVVFSLGAWFINAFGVRILDTLNRVAMIWSLLGALVIMITCLARASPDYQDAKFVFGKFVNQTGWNNGVAWILGLLQAAFSLLGSDGATHLIDEIDNPAINAPRAMILAVAIGASSTFIVLMVFLFVLQDFDSVISSSAGPLLEIIYQAVGNKAAAVCLLMFPVCSMAFTATALLTTSSRMSQAFARDQGLPFSKTLAKISKNEEVPIPALIFTTVWVIIFGCIYLGSSSALNAILSSSVVLLQFSYIIPIALLLARGRKVLDDENDSGGKLRRYNLGNVAGPLINLFAILFVLFTDVFFLFPPDLPTTGSNMNYTIVVVAVVAIMSGVAWAVKGRRDFKGPLDLDEILFRTRGFSKFEKQPQDAIINKDQAHS</sequence>
<evidence type="ECO:0000256" key="6">
    <source>
        <dbReference type="SAM" id="MobiDB-lite"/>
    </source>
</evidence>
<feature type="transmembrane region" description="Helical" evidence="7">
    <location>
        <begin position="479"/>
        <end position="504"/>
    </location>
</feature>
<evidence type="ECO:0000313" key="8">
    <source>
        <dbReference type="EMBL" id="SNX87227.1"/>
    </source>
</evidence>
<evidence type="ECO:0000256" key="7">
    <source>
        <dbReference type="SAM" id="Phobius"/>
    </source>
</evidence>
<feature type="region of interest" description="Disordered" evidence="6">
    <location>
        <begin position="1"/>
        <end position="20"/>
    </location>
</feature>
<comment type="subcellular location">
    <subcellularLocation>
        <location evidence="1">Membrane</location>
        <topology evidence="1">Multi-pass membrane protein</topology>
    </subcellularLocation>
</comment>
<protein>
    <submittedName>
        <fullName evidence="8">Related to Choline permease</fullName>
    </submittedName>
</protein>
<reference evidence="8" key="1">
    <citation type="submission" date="2023-10" db="EMBL/GenBank/DDBJ databases">
        <authorList>
            <person name="Guldener U."/>
        </authorList>
    </citation>
    <scope>NUCLEOTIDE SEQUENCE</scope>
    <source>
        <strain evidence="8">Mp4</strain>
    </source>
</reference>
<feature type="transmembrane region" description="Helical" evidence="7">
    <location>
        <begin position="153"/>
        <end position="177"/>
    </location>
</feature>
<keyword evidence="9" id="KW-1185">Reference proteome</keyword>
<dbReference type="EMBL" id="OAPG01000018">
    <property type="protein sequence ID" value="SNX87227.1"/>
    <property type="molecule type" value="Genomic_DNA"/>
</dbReference>
<evidence type="ECO:0000256" key="4">
    <source>
        <dbReference type="ARBA" id="ARBA00022989"/>
    </source>
</evidence>
<name>A0AAJ5C7S1_9BASI</name>
<evidence type="ECO:0000256" key="1">
    <source>
        <dbReference type="ARBA" id="ARBA00004141"/>
    </source>
</evidence>
<feature type="transmembrane region" description="Helical" evidence="7">
    <location>
        <begin position="75"/>
        <end position="100"/>
    </location>
</feature>
<evidence type="ECO:0000256" key="2">
    <source>
        <dbReference type="ARBA" id="ARBA00022448"/>
    </source>
</evidence>
<dbReference type="PANTHER" id="PTHR45649">
    <property type="entry name" value="AMINO-ACID PERMEASE BAT1"/>
    <property type="match status" value="1"/>
</dbReference>
<keyword evidence="2" id="KW-0813">Transport</keyword>
<organism evidence="8 9">
    <name type="scientific">Melanopsichium pennsylvanicum</name>
    <dbReference type="NCBI Taxonomy" id="63383"/>
    <lineage>
        <taxon>Eukaryota</taxon>
        <taxon>Fungi</taxon>
        <taxon>Dikarya</taxon>
        <taxon>Basidiomycota</taxon>
        <taxon>Ustilaginomycotina</taxon>
        <taxon>Ustilaginomycetes</taxon>
        <taxon>Ustilaginales</taxon>
        <taxon>Ustilaginaceae</taxon>
        <taxon>Melanopsichium</taxon>
    </lineage>
</organism>
<feature type="transmembrane region" description="Helical" evidence="7">
    <location>
        <begin position="267"/>
        <end position="286"/>
    </location>
</feature>
<dbReference type="PANTHER" id="PTHR45649:SF14">
    <property type="entry name" value="GABA PERMEASE"/>
    <property type="match status" value="1"/>
</dbReference>
<feature type="transmembrane region" description="Helical" evidence="7">
    <location>
        <begin position="516"/>
        <end position="535"/>
    </location>
</feature>
<dbReference type="Pfam" id="PF13520">
    <property type="entry name" value="AA_permease_2"/>
    <property type="match status" value="1"/>
</dbReference>
<feature type="transmembrane region" description="Helical" evidence="7">
    <location>
        <begin position="228"/>
        <end position="247"/>
    </location>
</feature>
<dbReference type="InterPro" id="IPR002293">
    <property type="entry name" value="AA/rel_permease1"/>
</dbReference>
<evidence type="ECO:0000313" key="9">
    <source>
        <dbReference type="Proteomes" id="UP001294444"/>
    </source>
</evidence>